<comment type="caution">
    <text evidence="1">The sequence shown here is derived from an EMBL/GenBank/DDBJ whole genome shotgun (WGS) entry which is preliminary data.</text>
</comment>
<gene>
    <name evidence="1" type="ORF">DX908_04245</name>
</gene>
<sequence>MHQHKEYQGDRLSSGVRSLNQLRSQNRGLTFARWAKCMAAAEGRALLAQDIAARHYGEQSSVVHFAKAAVQAAHTGSDNWGGSIAQNAGREFIELVNEMSVVGRIGLRPAPFNCRLVAPGTGASASWVGQGRAAPLTSIAFSNDQLLPLKVASTVVLSKNLLEFGDPQSDFWIRDELLRAAVARLDTDFLNPDNAGVSDVSPASPLNGVTPLMSSGDIGFDFRELIDDFAGDLSRAVFVARPDVFAAFQANGHQYTGLRGGELLTAPCLATRHAPAGTLVLIDPAGICLGDGGIEVDVADQASAEMLDGSLEQDGTDGTGATTAGMVSFWQANLIGIKIERRMNWAMLRDSVAILDSVEYEATSA</sequence>
<evidence type="ECO:0008006" key="3">
    <source>
        <dbReference type="Google" id="ProtNLM"/>
    </source>
</evidence>
<evidence type="ECO:0000313" key="2">
    <source>
        <dbReference type="Proteomes" id="UP000264589"/>
    </source>
</evidence>
<dbReference type="Proteomes" id="UP000264589">
    <property type="component" value="Unassembled WGS sequence"/>
</dbReference>
<dbReference type="InParanoid" id="A0A371RGJ1"/>
<dbReference type="AlphaFoldDB" id="A0A371RGJ1"/>
<proteinExistence type="predicted"/>
<accession>A0A371RGJ1</accession>
<keyword evidence="2" id="KW-1185">Reference proteome</keyword>
<dbReference type="SUPFAM" id="SSF56563">
    <property type="entry name" value="Major capsid protein gp5"/>
    <property type="match status" value="1"/>
</dbReference>
<name>A0A371RGJ1_9PROT</name>
<organism evidence="1 2">
    <name type="scientific">Parvularcula marina</name>
    <dbReference type="NCBI Taxonomy" id="2292771"/>
    <lineage>
        <taxon>Bacteria</taxon>
        <taxon>Pseudomonadati</taxon>
        <taxon>Pseudomonadota</taxon>
        <taxon>Alphaproteobacteria</taxon>
        <taxon>Parvularculales</taxon>
        <taxon>Parvularculaceae</taxon>
        <taxon>Parvularcula</taxon>
    </lineage>
</organism>
<evidence type="ECO:0000313" key="1">
    <source>
        <dbReference type="EMBL" id="RFB04561.1"/>
    </source>
</evidence>
<protein>
    <recommendedName>
        <fullName evidence="3">Phage major capsid protein</fullName>
    </recommendedName>
</protein>
<reference evidence="1 2" key="1">
    <citation type="submission" date="2018-08" db="EMBL/GenBank/DDBJ databases">
        <title>Parvularcula sp. SM1705, isolated from surface water of the South Sea China.</title>
        <authorList>
            <person name="Sun L."/>
        </authorList>
    </citation>
    <scope>NUCLEOTIDE SEQUENCE [LARGE SCALE GENOMIC DNA]</scope>
    <source>
        <strain evidence="1 2">SM1705</strain>
    </source>
</reference>
<dbReference type="EMBL" id="QUQO01000001">
    <property type="protein sequence ID" value="RFB04561.1"/>
    <property type="molecule type" value="Genomic_DNA"/>
</dbReference>